<proteinExistence type="predicted"/>
<protein>
    <submittedName>
        <fullName evidence="1">Uncharacterized protein</fullName>
    </submittedName>
</protein>
<accession>A0A0B6YHF2</accession>
<name>A0A0B6YHF2_9EUPU</name>
<dbReference type="AlphaFoldDB" id="A0A0B6YHF2"/>
<reference evidence="1" key="1">
    <citation type="submission" date="2014-12" db="EMBL/GenBank/DDBJ databases">
        <title>Insight into the proteome of Arion vulgaris.</title>
        <authorList>
            <person name="Aradska J."/>
            <person name="Bulat T."/>
            <person name="Smidak R."/>
            <person name="Sarate P."/>
            <person name="Gangsoo J."/>
            <person name="Sialana F."/>
            <person name="Bilban M."/>
            <person name="Lubec G."/>
        </authorList>
    </citation>
    <scope>NUCLEOTIDE SEQUENCE</scope>
    <source>
        <tissue evidence="1">Skin</tissue>
    </source>
</reference>
<evidence type="ECO:0000313" key="1">
    <source>
        <dbReference type="EMBL" id="CEK55668.1"/>
    </source>
</evidence>
<dbReference type="EMBL" id="HACG01008803">
    <property type="protein sequence ID" value="CEK55668.1"/>
    <property type="molecule type" value="Transcribed_RNA"/>
</dbReference>
<feature type="non-terminal residue" evidence="1">
    <location>
        <position position="170"/>
    </location>
</feature>
<sequence>KQGQKKEDQTYESKEGAATTLDDVDRRAKLNMRRQRVCFTALENGLLFLSQVASCILSPSTNLCVRSSIIRDILQKSLPESRDKTASAVKGKMARLLKDDKFRIHLVSYVTQAKSDTNLMKKYKGKKCAIHSPEMEQQFRELHADLWNKFSSPKHSEDMTIPVSVVDLMD</sequence>
<organism evidence="1">
    <name type="scientific">Arion vulgaris</name>
    <dbReference type="NCBI Taxonomy" id="1028688"/>
    <lineage>
        <taxon>Eukaryota</taxon>
        <taxon>Metazoa</taxon>
        <taxon>Spiralia</taxon>
        <taxon>Lophotrochozoa</taxon>
        <taxon>Mollusca</taxon>
        <taxon>Gastropoda</taxon>
        <taxon>Heterobranchia</taxon>
        <taxon>Euthyneura</taxon>
        <taxon>Panpulmonata</taxon>
        <taxon>Eupulmonata</taxon>
        <taxon>Stylommatophora</taxon>
        <taxon>Helicina</taxon>
        <taxon>Arionoidea</taxon>
        <taxon>Arionidae</taxon>
        <taxon>Arion</taxon>
    </lineage>
</organism>
<gene>
    <name evidence="1" type="primary">ORF25753</name>
</gene>
<feature type="non-terminal residue" evidence="1">
    <location>
        <position position="1"/>
    </location>
</feature>